<sequence>MREDARIILNKLDASHKREQDSAIMQQLFALDEWHRTTMVYGFVPQPSEVDICAALQDAWQRHIPVALPRVNNETRRLDWYRVSAIDDFARRLADGSLEVYGFAKSSYGIWEPTNAFEQVYVDEGSANSVGADAALLSLALVPGLFFDEMGFRVGHGCGFYDKFLQTYDGFSIGVTRDDLLMFSLESAHAVAAHDQPVSCVVTNTQILRDMWS</sequence>
<gene>
    <name evidence="5" type="ORF">HMPREF3192_00817</name>
</gene>
<evidence type="ECO:0000256" key="3">
    <source>
        <dbReference type="ARBA" id="ARBA00022840"/>
    </source>
</evidence>
<dbReference type="GO" id="GO:0030272">
    <property type="term" value="F:5-formyltetrahydrofolate cyclo-ligase activity"/>
    <property type="evidence" value="ECO:0007669"/>
    <property type="project" value="TreeGrafter"/>
</dbReference>
<dbReference type="GO" id="GO:0035999">
    <property type="term" value="P:tetrahydrofolate interconversion"/>
    <property type="evidence" value="ECO:0007669"/>
    <property type="project" value="TreeGrafter"/>
</dbReference>
<dbReference type="SUPFAM" id="SSF100950">
    <property type="entry name" value="NagB/RpiA/CoA transferase-like"/>
    <property type="match status" value="1"/>
</dbReference>
<dbReference type="STRING" id="1393034.HMPREF3192_00817"/>
<dbReference type="Proteomes" id="UP000070675">
    <property type="component" value="Unassembled WGS sequence"/>
</dbReference>
<dbReference type="PIRSF" id="PIRSF006806">
    <property type="entry name" value="FTHF_cligase"/>
    <property type="match status" value="1"/>
</dbReference>
<dbReference type="Gene3D" id="3.40.50.10420">
    <property type="entry name" value="NagB/RpiA/CoA transferase-like"/>
    <property type="match status" value="1"/>
</dbReference>
<dbReference type="InterPro" id="IPR002698">
    <property type="entry name" value="FTHF_cligase"/>
</dbReference>
<reference evidence="6" key="1">
    <citation type="submission" date="2016-01" db="EMBL/GenBank/DDBJ databases">
        <authorList>
            <person name="Mitreva M."/>
            <person name="Pepin K.H."/>
            <person name="Mihindukulasuriya K.A."/>
            <person name="Fulton R."/>
            <person name="Fronick C."/>
            <person name="O'Laughlin M."/>
            <person name="Miner T."/>
            <person name="Herter B."/>
            <person name="Rosa B.A."/>
            <person name="Cordes M."/>
            <person name="Tomlinson C."/>
            <person name="Wollam A."/>
            <person name="Palsikar V.B."/>
            <person name="Mardis E.R."/>
            <person name="Wilson R.K."/>
        </authorList>
    </citation>
    <scope>NUCLEOTIDE SEQUENCE [LARGE SCALE GENOMIC DNA]</scope>
    <source>
        <strain evidence="6">DNF00019</strain>
    </source>
</reference>
<dbReference type="InterPro" id="IPR037171">
    <property type="entry name" value="NagB/RpiA_transferase-like"/>
</dbReference>
<evidence type="ECO:0000256" key="1">
    <source>
        <dbReference type="ARBA" id="ARBA00010638"/>
    </source>
</evidence>
<keyword evidence="3 4" id="KW-0067">ATP-binding</keyword>
<keyword evidence="6" id="KW-1185">Reference proteome</keyword>
<organism evidence="5 6">
    <name type="scientific">Atopobium deltae</name>
    <dbReference type="NCBI Taxonomy" id="1393034"/>
    <lineage>
        <taxon>Bacteria</taxon>
        <taxon>Bacillati</taxon>
        <taxon>Actinomycetota</taxon>
        <taxon>Coriobacteriia</taxon>
        <taxon>Coriobacteriales</taxon>
        <taxon>Atopobiaceae</taxon>
        <taxon>Atopobium</taxon>
    </lineage>
</organism>
<dbReference type="EMBL" id="LSCR01000012">
    <property type="protein sequence ID" value="KXB34718.1"/>
    <property type="molecule type" value="Genomic_DNA"/>
</dbReference>
<dbReference type="PANTHER" id="PTHR23407:SF1">
    <property type="entry name" value="5-FORMYLTETRAHYDROFOLATE CYCLO-LIGASE"/>
    <property type="match status" value="1"/>
</dbReference>
<evidence type="ECO:0000256" key="2">
    <source>
        <dbReference type="ARBA" id="ARBA00022741"/>
    </source>
</evidence>
<protein>
    <submittedName>
        <fullName evidence="5">Putative 5-formyltetrahydrofolate cyclo-ligase</fullName>
    </submittedName>
</protein>
<keyword evidence="5" id="KW-0436">Ligase</keyword>
<evidence type="ECO:0000313" key="5">
    <source>
        <dbReference type="EMBL" id="KXB34718.1"/>
    </source>
</evidence>
<dbReference type="Pfam" id="PF01812">
    <property type="entry name" value="5-FTHF_cyc-lig"/>
    <property type="match status" value="1"/>
</dbReference>
<dbReference type="PATRIC" id="fig|1393034.3.peg.789"/>
<accession>A0A133XUV9</accession>
<dbReference type="InterPro" id="IPR024185">
    <property type="entry name" value="FTHF_cligase-like_sf"/>
</dbReference>
<dbReference type="AlphaFoldDB" id="A0A133XUV9"/>
<keyword evidence="2 4" id="KW-0547">Nucleotide-binding</keyword>
<proteinExistence type="inferred from homology"/>
<evidence type="ECO:0000256" key="4">
    <source>
        <dbReference type="PIRSR" id="PIRSR006806-1"/>
    </source>
</evidence>
<feature type="binding site" evidence="4">
    <location>
        <begin position="153"/>
        <end position="161"/>
    </location>
    <ligand>
        <name>ATP</name>
        <dbReference type="ChEBI" id="CHEBI:30616"/>
    </ligand>
</feature>
<feature type="binding site" evidence="4">
    <location>
        <position position="49"/>
    </location>
    <ligand>
        <name>substrate</name>
    </ligand>
</feature>
<dbReference type="GO" id="GO:0009396">
    <property type="term" value="P:folic acid-containing compound biosynthetic process"/>
    <property type="evidence" value="ECO:0007669"/>
    <property type="project" value="TreeGrafter"/>
</dbReference>
<dbReference type="PANTHER" id="PTHR23407">
    <property type="entry name" value="ATPASE INHIBITOR/5-FORMYLTETRAHYDROFOLATE CYCLO-LIGASE"/>
    <property type="match status" value="1"/>
</dbReference>
<name>A0A133XUV9_9ACTN</name>
<feature type="binding site" evidence="4">
    <location>
        <position position="44"/>
    </location>
    <ligand>
        <name>substrate</name>
    </ligand>
</feature>
<dbReference type="GO" id="GO:0005524">
    <property type="term" value="F:ATP binding"/>
    <property type="evidence" value="ECO:0007669"/>
    <property type="project" value="UniProtKB-KW"/>
</dbReference>
<comment type="similarity">
    <text evidence="1">Belongs to the 5-formyltetrahydrofolate cyclo-ligase family.</text>
</comment>
<evidence type="ECO:0000313" key="6">
    <source>
        <dbReference type="Proteomes" id="UP000070675"/>
    </source>
</evidence>
<comment type="caution">
    <text evidence="5">The sequence shown here is derived from an EMBL/GenBank/DDBJ whole genome shotgun (WGS) entry which is preliminary data.</text>
</comment>